<feature type="region of interest" description="Disordered" evidence="1">
    <location>
        <begin position="1"/>
        <end position="20"/>
    </location>
</feature>
<protein>
    <submittedName>
        <fullName evidence="3">Thiosulfate sulfurtransferase, rhodanese</fullName>
        <ecNumber evidence="3">2.8.1.1</ecNumber>
    </submittedName>
</protein>
<dbReference type="GO" id="GO:0016757">
    <property type="term" value="F:glycosyltransferase activity"/>
    <property type="evidence" value="ECO:0007669"/>
    <property type="project" value="InterPro"/>
</dbReference>
<name>A0A6J4JRF6_9PROT</name>
<evidence type="ECO:0000259" key="2">
    <source>
        <dbReference type="Pfam" id="PF00534"/>
    </source>
</evidence>
<dbReference type="SUPFAM" id="SSF53756">
    <property type="entry name" value="UDP-Glycosyltransferase/glycogen phosphorylase"/>
    <property type="match status" value="1"/>
</dbReference>
<reference evidence="3" key="1">
    <citation type="submission" date="2020-02" db="EMBL/GenBank/DDBJ databases">
        <authorList>
            <person name="Meier V. D."/>
        </authorList>
    </citation>
    <scope>NUCLEOTIDE SEQUENCE</scope>
    <source>
        <strain evidence="3">AVDCRST_MAG27</strain>
    </source>
</reference>
<proteinExistence type="predicted"/>
<feature type="domain" description="Glycosyl transferase family 1" evidence="2">
    <location>
        <begin position="189"/>
        <end position="339"/>
    </location>
</feature>
<dbReference type="Gene3D" id="3.40.50.2000">
    <property type="entry name" value="Glycogen Phosphorylase B"/>
    <property type="match status" value="2"/>
</dbReference>
<gene>
    <name evidence="3" type="ORF">AVDCRST_MAG27-4458</name>
</gene>
<dbReference type="GO" id="GO:0004792">
    <property type="term" value="F:thiosulfate-cyanide sulfurtransferase activity"/>
    <property type="evidence" value="ECO:0007669"/>
    <property type="project" value="UniProtKB-EC"/>
</dbReference>
<dbReference type="InterPro" id="IPR001296">
    <property type="entry name" value="Glyco_trans_1"/>
</dbReference>
<dbReference type="CDD" id="cd03801">
    <property type="entry name" value="GT4_PimA-like"/>
    <property type="match status" value="1"/>
</dbReference>
<dbReference type="EMBL" id="CADCTD010000178">
    <property type="protein sequence ID" value="CAA9285689.1"/>
    <property type="molecule type" value="Genomic_DNA"/>
</dbReference>
<keyword evidence="3" id="KW-0808">Transferase</keyword>
<dbReference type="Pfam" id="PF00534">
    <property type="entry name" value="Glycos_transf_1"/>
    <property type="match status" value="1"/>
</dbReference>
<accession>A0A6J4JRF6</accession>
<sequence length="364" mass="37156">MTGSDAGRAEPNTGALTRPRPSIALLVPGPFGTVSGGYGYDRRLVEGFRALGEAVEVVELTGRHPLPDAAAEAAARAALDAVPDGGRIIVDGLGLPAFAPLADALVARGAVGLIHHPTALEGETSQREALRAIEGALFPRMPRLVATSRLTAERLIRDFGVQAGRVGVVEPGTDPAPRARGSGGPGVAVLSVGSLIPRKGHDVLLRALAGIPDVDWRLTIVGAARDAACAEALRGLAAELGVAERVDFAGEVTGAVLEALYGGADAFALASHWEGYGMAVAEALARGLPVSVTAGGALGDLVPLEAGSVSPPGDVVSLTKALRRVLFDAELRGAMAEAAWAAGQRLPRWDDRAAAFLAEMGRAA</sequence>
<dbReference type="AlphaFoldDB" id="A0A6J4JRF6"/>
<dbReference type="EC" id="2.8.1.1" evidence="3"/>
<organism evidence="3">
    <name type="scientific">uncultured Craurococcus sp</name>
    <dbReference type="NCBI Taxonomy" id="1135998"/>
    <lineage>
        <taxon>Bacteria</taxon>
        <taxon>Pseudomonadati</taxon>
        <taxon>Pseudomonadota</taxon>
        <taxon>Alphaproteobacteria</taxon>
        <taxon>Acetobacterales</taxon>
        <taxon>Acetobacteraceae</taxon>
        <taxon>Craurococcus</taxon>
        <taxon>environmental samples</taxon>
    </lineage>
</organism>
<evidence type="ECO:0000256" key="1">
    <source>
        <dbReference type="SAM" id="MobiDB-lite"/>
    </source>
</evidence>
<dbReference type="PANTHER" id="PTHR12526:SF635">
    <property type="entry name" value="GLYCOSYL TRANSFERASE GROUP 1"/>
    <property type="match status" value="1"/>
</dbReference>
<dbReference type="PANTHER" id="PTHR12526">
    <property type="entry name" value="GLYCOSYLTRANSFERASE"/>
    <property type="match status" value="1"/>
</dbReference>
<evidence type="ECO:0000313" key="3">
    <source>
        <dbReference type="EMBL" id="CAA9285689.1"/>
    </source>
</evidence>